<organism evidence="3 4">
    <name type="scientific">Cryptococcus depauperatus CBS 7841</name>
    <dbReference type="NCBI Taxonomy" id="1295531"/>
    <lineage>
        <taxon>Eukaryota</taxon>
        <taxon>Fungi</taxon>
        <taxon>Dikarya</taxon>
        <taxon>Basidiomycota</taxon>
        <taxon>Agaricomycotina</taxon>
        <taxon>Tremellomycetes</taxon>
        <taxon>Tremellales</taxon>
        <taxon>Cryptococcaceae</taxon>
        <taxon>Cryptococcus</taxon>
    </lineage>
</organism>
<feature type="transmembrane region" description="Helical" evidence="2">
    <location>
        <begin position="174"/>
        <end position="196"/>
    </location>
</feature>
<evidence type="ECO:0000256" key="2">
    <source>
        <dbReference type="SAM" id="Phobius"/>
    </source>
</evidence>
<feature type="transmembrane region" description="Helical" evidence="2">
    <location>
        <begin position="80"/>
        <end position="99"/>
    </location>
</feature>
<sequence>MPVLDNFSTLSSAFLPLNSTIPSAQILQLSAFVHHLATTPIHPVYFPYLRLSAIHAARVTIVWAGVTRGRKQKVGRLQDLAGYLVMAWGGSTLVALLLGQPPSWLTSSALWVVYPVVYTLLIPTGLSAYVVDTCPALLLNLIGSCSDAMTRGTTLAMLPSLVVVNPSFRHAGLWTFSLLGALSVTGGGLLVGLFGLAEDSWKLGVPGLLRGGVLGTLDAWAAALTSIMYLALTRHFKGTSHLADMFNLIMPEDIKTRDTTAAADPLHARAICILFLGGLLMIRSFIIACRDQTRAVYSPPQKKAEILQEVEEKVVKSPAQVRTNGTRKRTPKKSSRTT</sequence>
<feature type="transmembrane region" description="Helical" evidence="2">
    <location>
        <begin position="208"/>
        <end position="232"/>
    </location>
</feature>
<dbReference type="KEGG" id="cdep:91088918"/>
<evidence type="ECO:0000313" key="3">
    <source>
        <dbReference type="EMBL" id="WVN89483.1"/>
    </source>
</evidence>
<dbReference type="VEuPathDB" id="FungiDB:L203_02085"/>
<feature type="region of interest" description="Disordered" evidence="1">
    <location>
        <begin position="315"/>
        <end position="338"/>
    </location>
</feature>
<keyword evidence="2" id="KW-0472">Membrane</keyword>
<evidence type="ECO:0000313" key="4">
    <source>
        <dbReference type="Proteomes" id="UP000094043"/>
    </source>
</evidence>
<keyword evidence="4" id="KW-1185">Reference proteome</keyword>
<feature type="transmembrane region" description="Helical" evidence="2">
    <location>
        <begin position="266"/>
        <end position="286"/>
    </location>
</feature>
<keyword evidence="2" id="KW-0812">Transmembrane</keyword>
<dbReference type="RefSeq" id="XP_066070183.1">
    <property type="nucleotide sequence ID" value="XM_066214086.1"/>
</dbReference>
<dbReference type="AlphaFoldDB" id="A0A1E3ILA3"/>
<keyword evidence="2" id="KW-1133">Transmembrane helix</keyword>
<name>A0A1E3ILA3_9TREE</name>
<feature type="compositionally biased region" description="Basic residues" evidence="1">
    <location>
        <begin position="325"/>
        <end position="338"/>
    </location>
</feature>
<protein>
    <submittedName>
        <fullName evidence="3">Uncharacterized protein</fullName>
    </submittedName>
</protein>
<dbReference type="OrthoDB" id="2520628at2759"/>
<proteinExistence type="predicted"/>
<reference evidence="3" key="1">
    <citation type="submission" date="2016-06" db="EMBL/GenBank/DDBJ databases">
        <authorList>
            <person name="Cuomo C."/>
            <person name="Litvintseva A."/>
            <person name="Heitman J."/>
            <person name="Chen Y."/>
            <person name="Sun S."/>
            <person name="Springer D."/>
            <person name="Dromer F."/>
            <person name="Young S."/>
            <person name="Zeng Q."/>
            <person name="Chapman S."/>
            <person name="Gujja S."/>
            <person name="Saif S."/>
            <person name="Birren B."/>
        </authorList>
    </citation>
    <scope>NUCLEOTIDE SEQUENCE</scope>
    <source>
        <strain evidence="3">CBS 7841</strain>
    </source>
</reference>
<dbReference type="EMBL" id="CP143788">
    <property type="protein sequence ID" value="WVN89483.1"/>
    <property type="molecule type" value="Genomic_DNA"/>
</dbReference>
<dbReference type="GeneID" id="91088918"/>
<reference evidence="3" key="3">
    <citation type="submission" date="2024-01" db="EMBL/GenBank/DDBJ databases">
        <authorList>
            <person name="Coelho M.A."/>
            <person name="David-Palma M."/>
            <person name="Shea T."/>
            <person name="Sun S."/>
            <person name="Cuomo C.A."/>
            <person name="Heitman J."/>
        </authorList>
    </citation>
    <scope>NUCLEOTIDE SEQUENCE</scope>
    <source>
        <strain evidence="3">CBS 7841</strain>
    </source>
</reference>
<evidence type="ECO:0000256" key="1">
    <source>
        <dbReference type="SAM" id="MobiDB-lite"/>
    </source>
</evidence>
<dbReference type="Proteomes" id="UP000094043">
    <property type="component" value="Chromosome 5"/>
</dbReference>
<reference evidence="3" key="2">
    <citation type="journal article" date="2022" name="Elife">
        <title>Obligate sexual reproduction of a homothallic fungus closely related to the Cryptococcus pathogenic species complex.</title>
        <authorList>
            <person name="Passer A.R."/>
            <person name="Clancey S.A."/>
            <person name="Shea T."/>
            <person name="David-Palma M."/>
            <person name="Averette A.F."/>
            <person name="Boekhout T."/>
            <person name="Porcel B.M."/>
            <person name="Nowrousian M."/>
            <person name="Cuomo C.A."/>
            <person name="Sun S."/>
            <person name="Heitman J."/>
            <person name="Coelho M.A."/>
        </authorList>
    </citation>
    <scope>NUCLEOTIDE SEQUENCE</scope>
    <source>
        <strain evidence="3">CBS 7841</strain>
    </source>
</reference>
<gene>
    <name evidence="3" type="ORF">L203_104708</name>
</gene>
<accession>A0A1E3ILA3</accession>
<feature type="transmembrane region" description="Helical" evidence="2">
    <location>
        <begin position="111"/>
        <end position="131"/>
    </location>
</feature>